<proteinExistence type="predicted"/>
<protein>
    <submittedName>
        <fullName evidence="2">Uncharacterized protein</fullName>
    </submittedName>
</protein>
<feature type="region of interest" description="Disordered" evidence="1">
    <location>
        <begin position="1"/>
        <end position="20"/>
    </location>
</feature>
<organism evidence="2 3">
    <name type="scientific">Carya illinoinensis</name>
    <name type="common">Pecan</name>
    <dbReference type="NCBI Taxonomy" id="32201"/>
    <lineage>
        <taxon>Eukaryota</taxon>
        <taxon>Viridiplantae</taxon>
        <taxon>Streptophyta</taxon>
        <taxon>Embryophyta</taxon>
        <taxon>Tracheophyta</taxon>
        <taxon>Spermatophyta</taxon>
        <taxon>Magnoliopsida</taxon>
        <taxon>eudicotyledons</taxon>
        <taxon>Gunneridae</taxon>
        <taxon>Pentapetalae</taxon>
        <taxon>rosids</taxon>
        <taxon>fabids</taxon>
        <taxon>Fagales</taxon>
        <taxon>Juglandaceae</taxon>
        <taxon>Carya</taxon>
    </lineage>
</organism>
<name>A0A922G198_CARIL</name>
<evidence type="ECO:0000313" key="2">
    <source>
        <dbReference type="EMBL" id="KAG6730602.1"/>
    </source>
</evidence>
<reference evidence="2" key="1">
    <citation type="submission" date="2021-01" db="EMBL/GenBank/DDBJ databases">
        <authorList>
            <person name="Lovell J.T."/>
            <person name="Bentley N."/>
            <person name="Bhattarai G."/>
            <person name="Jenkins J.W."/>
            <person name="Sreedasyam A."/>
            <person name="Alarcon Y."/>
            <person name="Bock C."/>
            <person name="Boston L."/>
            <person name="Carlson J."/>
            <person name="Cervantes K."/>
            <person name="Clermont K."/>
            <person name="Krom N."/>
            <person name="Kubenka K."/>
            <person name="Mamidi S."/>
            <person name="Mattison C."/>
            <person name="Monteros M."/>
            <person name="Pisani C."/>
            <person name="Plott C."/>
            <person name="Rajasekar S."/>
            <person name="Rhein H.S."/>
            <person name="Rohla C."/>
            <person name="Song M."/>
            <person name="Hilaire R.S."/>
            <person name="Shu S."/>
            <person name="Wells L."/>
            <person name="Wang X."/>
            <person name="Webber J."/>
            <person name="Heerema R.J."/>
            <person name="Klein P."/>
            <person name="Conner P."/>
            <person name="Grauke L."/>
            <person name="Grimwood J."/>
            <person name="Schmutz J."/>
            <person name="Randall J.J."/>
        </authorList>
    </citation>
    <scope>NUCLEOTIDE SEQUENCE</scope>
    <source>
        <tissue evidence="2">Leaf</tissue>
    </source>
</reference>
<comment type="caution">
    <text evidence="2">The sequence shown here is derived from an EMBL/GenBank/DDBJ whole genome shotgun (WGS) entry which is preliminary data.</text>
</comment>
<evidence type="ECO:0000313" key="3">
    <source>
        <dbReference type="Proteomes" id="UP000811246"/>
    </source>
</evidence>
<evidence type="ECO:0000256" key="1">
    <source>
        <dbReference type="SAM" id="MobiDB-lite"/>
    </source>
</evidence>
<dbReference type="Proteomes" id="UP000811246">
    <property type="component" value="Chromosome 1"/>
</dbReference>
<gene>
    <name evidence="2" type="ORF">I3842_01G089100</name>
</gene>
<sequence length="32" mass="3422">MFDICSSKRSRGEGSNTGSDAAWTIIVGGMMR</sequence>
<dbReference type="EMBL" id="CM031825">
    <property type="protein sequence ID" value="KAG6730602.1"/>
    <property type="molecule type" value="Genomic_DNA"/>
</dbReference>
<accession>A0A922G198</accession>
<dbReference type="AlphaFoldDB" id="A0A922G198"/>